<dbReference type="Gene3D" id="3.50.50.60">
    <property type="entry name" value="FAD/NAD(P)-binding domain"/>
    <property type="match status" value="2"/>
</dbReference>
<dbReference type="NCBIfam" id="TIGR01292">
    <property type="entry name" value="TRX_reduct"/>
    <property type="match status" value="1"/>
</dbReference>
<dbReference type="PROSITE" id="PS00573">
    <property type="entry name" value="PYRIDINE_REDOX_2"/>
    <property type="match status" value="1"/>
</dbReference>
<keyword evidence="3 7" id="KW-0274">FAD</keyword>
<evidence type="ECO:0000256" key="7">
    <source>
        <dbReference type="RuleBase" id="RU003880"/>
    </source>
</evidence>
<comment type="subunit">
    <text evidence="7">Homodimer.</text>
</comment>
<evidence type="ECO:0000259" key="9">
    <source>
        <dbReference type="Pfam" id="PF07992"/>
    </source>
</evidence>
<dbReference type="PANTHER" id="PTHR48105">
    <property type="entry name" value="THIOREDOXIN REDUCTASE 1-RELATED-RELATED"/>
    <property type="match status" value="1"/>
</dbReference>
<sequence>MGQQEHRAAQDRPDLSAFEGKDFSNAEHRQVVIIGTGPAGLTAALYAARAKLSPLVFQGPEPGGQLTTTTLVENYPGFPDGILGPELMRLFEAQAVRFGAEVRWGTVTAVDFSQRPFRLLVDDHLPVLADAVIIATGASAKYLGLENERRLIGRGVSACATCDGAFFNGVEVAVVGGGDTAMEEALFLTRFATRVHVIHRRDQLRASKIMQERAFAHPKITFIWNTVVEDVLGERQVEGVLLRNVKTEERTILPVRGLFIAIGHKPNTEVFRGWLEMDELGYIRTRPGSTMTSVPGVFACGDVQDRVYRQAVTAAGSGCMAAMDAERWLAEHSPA</sequence>
<keyword evidence="2 7" id="KW-0285">Flavoprotein</keyword>
<evidence type="ECO:0000256" key="1">
    <source>
        <dbReference type="ARBA" id="ARBA00009333"/>
    </source>
</evidence>
<reference evidence="10" key="1">
    <citation type="journal article" date="2005" name="Environ. Microbiol.">
        <title>Genetic and functional properties of uncultivated thermophilic crenarchaeotes from a subsurface gold mine as revealed by analysis of genome fragments.</title>
        <authorList>
            <person name="Nunoura T."/>
            <person name="Hirayama H."/>
            <person name="Takami H."/>
            <person name="Oida H."/>
            <person name="Nishi S."/>
            <person name="Shimamura S."/>
            <person name="Suzuki Y."/>
            <person name="Inagaki F."/>
            <person name="Takai K."/>
            <person name="Nealson K.H."/>
            <person name="Horikoshi K."/>
        </authorList>
    </citation>
    <scope>NUCLEOTIDE SEQUENCE</scope>
</reference>
<proteinExistence type="inferred from homology"/>
<evidence type="ECO:0000256" key="2">
    <source>
        <dbReference type="ARBA" id="ARBA00022630"/>
    </source>
</evidence>
<dbReference type="InterPro" id="IPR005982">
    <property type="entry name" value="Thioredox_Rdtase"/>
</dbReference>
<keyword evidence="8" id="KW-0521">NADP</keyword>
<comment type="cofactor">
    <cofactor evidence="8">
        <name>FAD</name>
        <dbReference type="ChEBI" id="CHEBI:57692"/>
    </cofactor>
    <text evidence="8">Binds 1 FAD per subunit.</text>
</comment>
<organism evidence="10">
    <name type="scientific">uncultured Acidobacteriota bacterium</name>
    <dbReference type="NCBI Taxonomy" id="171953"/>
    <lineage>
        <taxon>Bacteria</taxon>
        <taxon>Pseudomonadati</taxon>
        <taxon>Acidobacteriota</taxon>
        <taxon>environmental samples</taxon>
    </lineage>
</organism>
<feature type="domain" description="FAD/NAD(P)-binding" evidence="9">
    <location>
        <begin position="30"/>
        <end position="318"/>
    </location>
</feature>
<dbReference type="EC" id="1.8.1.9" evidence="7"/>
<keyword evidence="6 7" id="KW-0676">Redox-active center</keyword>
<protein>
    <recommendedName>
        <fullName evidence="7">Thioredoxin reductase</fullName>
        <ecNumber evidence="7">1.8.1.9</ecNumber>
    </recommendedName>
</protein>
<dbReference type="AlphaFoldDB" id="H5S9C9"/>
<accession>H5S9C9</accession>
<keyword evidence="4 7" id="KW-0560">Oxidoreductase</keyword>
<dbReference type="GO" id="GO:0004791">
    <property type="term" value="F:thioredoxin-disulfide reductase (NADPH) activity"/>
    <property type="evidence" value="ECO:0007669"/>
    <property type="project" value="UniProtKB-UniRule"/>
</dbReference>
<dbReference type="InterPro" id="IPR050097">
    <property type="entry name" value="Ferredoxin-NADP_redctase_2"/>
</dbReference>
<comment type="similarity">
    <text evidence="1 7">Belongs to the class-II pyridine nucleotide-disulfide oxidoreductase family.</text>
</comment>
<evidence type="ECO:0000256" key="4">
    <source>
        <dbReference type="ARBA" id="ARBA00023002"/>
    </source>
</evidence>
<evidence type="ECO:0000256" key="5">
    <source>
        <dbReference type="ARBA" id="ARBA00023157"/>
    </source>
</evidence>
<dbReference type="EMBL" id="AP011639">
    <property type="protein sequence ID" value="BAL52765.1"/>
    <property type="molecule type" value="Genomic_DNA"/>
</dbReference>
<dbReference type="SUPFAM" id="SSF51905">
    <property type="entry name" value="FAD/NAD(P)-binding domain"/>
    <property type="match status" value="1"/>
</dbReference>
<dbReference type="Pfam" id="PF07992">
    <property type="entry name" value="Pyr_redox_2"/>
    <property type="match status" value="1"/>
</dbReference>
<name>H5S9C9_9BACT</name>
<evidence type="ECO:0000256" key="3">
    <source>
        <dbReference type="ARBA" id="ARBA00022827"/>
    </source>
</evidence>
<keyword evidence="5" id="KW-1015">Disulfide bond</keyword>
<dbReference type="GO" id="GO:0005737">
    <property type="term" value="C:cytoplasm"/>
    <property type="evidence" value="ECO:0007669"/>
    <property type="project" value="InterPro"/>
</dbReference>
<evidence type="ECO:0000313" key="10">
    <source>
        <dbReference type="EMBL" id="BAL52765.1"/>
    </source>
</evidence>
<dbReference type="InterPro" id="IPR036188">
    <property type="entry name" value="FAD/NAD-bd_sf"/>
</dbReference>
<gene>
    <name evidence="10" type="ORF">HGMM_F03C01C06</name>
</gene>
<reference evidence="10" key="2">
    <citation type="journal article" date="2012" name="PLoS ONE">
        <title>A Deeply Branching Thermophilic Bacterium with an Ancient Acetyl-CoA Pathway Dominates a Subsurface Ecosystem.</title>
        <authorList>
            <person name="Takami H."/>
            <person name="Noguchi H."/>
            <person name="Takaki Y."/>
            <person name="Uchiyama I."/>
            <person name="Toyoda A."/>
            <person name="Nishi S."/>
            <person name="Chee G.-J."/>
            <person name="Arai W."/>
            <person name="Nunoura T."/>
            <person name="Itoh T."/>
            <person name="Hattori M."/>
            <person name="Takai K."/>
        </authorList>
    </citation>
    <scope>NUCLEOTIDE SEQUENCE</scope>
</reference>
<comment type="catalytic activity">
    <reaction evidence="7">
        <text>[thioredoxin]-dithiol + NADP(+) = [thioredoxin]-disulfide + NADPH + H(+)</text>
        <dbReference type="Rhea" id="RHEA:20345"/>
        <dbReference type="Rhea" id="RHEA-COMP:10698"/>
        <dbReference type="Rhea" id="RHEA-COMP:10700"/>
        <dbReference type="ChEBI" id="CHEBI:15378"/>
        <dbReference type="ChEBI" id="CHEBI:29950"/>
        <dbReference type="ChEBI" id="CHEBI:50058"/>
        <dbReference type="ChEBI" id="CHEBI:57783"/>
        <dbReference type="ChEBI" id="CHEBI:58349"/>
        <dbReference type="EC" id="1.8.1.9"/>
    </reaction>
</comment>
<dbReference type="InterPro" id="IPR023753">
    <property type="entry name" value="FAD/NAD-binding_dom"/>
</dbReference>
<dbReference type="PRINTS" id="PR00469">
    <property type="entry name" value="PNDRDTASEII"/>
</dbReference>
<dbReference type="PRINTS" id="PR00368">
    <property type="entry name" value="FADPNR"/>
</dbReference>
<dbReference type="GO" id="GO:0019430">
    <property type="term" value="P:removal of superoxide radicals"/>
    <property type="evidence" value="ECO:0007669"/>
    <property type="project" value="UniProtKB-UniRule"/>
</dbReference>
<evidence type="ECO:0000256" key="6">
    <source>
        <dbReference type="ARBA" id="ARBA00023284"/>
    </source>
</evidence>
<dbReference type="InterPro" id="IPR008255">
    <property type="entry name" value="Pyr_nucl-diS_OxRdtase_2_AS"/>
</dbReference>
<evidence type="ECO:0000256" key="8">
    <source>
        <dbReference type="RuleBase" id="RU003881"/>
    </source>
</evidence>